<evidence type="ECO:0000313" key="4">
    <source>
        <dbReference type="EMBL" id="SUV53199.1"/>
    </source>
</evidence>
<accession>A0A380ZWU3</accession>
<dbReference type="InterPro" id="IPR058515">
    <property type="entry name" value="DUF8202"/>
</dbReference>
<dbReference type="EMBL" id="UFTJ01000005">
    <property type="protein sequence ID" value="SUV53199.1"/>
    <property type="molecule type" value="Genomic_DNA"/>
</dbReference>
<dbReference type="InterPro" id="IPR026444">
    <property type="entry name" value="Secre_tail"/>
</dbReference>
<protein>
    <submittedName>
        <fullName evidence="4">Por secretion system C-terminal sorting domain</fullName>
    </submittedName>
</protein>
<dbReference type="NCBIfam" id="TIGR04183">
    <property type="entry name" value="Por_Secre_tail"/>
    <property type="match status" value="1"/>
</dbReference>
<dbReference type="Pfam" id="PF26628">
    <property type="entry name" value="DUF8202"/>
    <property type="match status" value="1"/>
</dbReference>
<evidence type="ECO:0000256" key="1">
    <source>
        <dbReference type="ARBA" id="ARBA00022729"/>
    </source>
</evidence>
<reference evidence="4 5" key="1">
    <citation type="submission" date="2018-06" db="EMBL/GenBank/DDBJ databases">
        <authorList>
            <consortium name="Pathogen Informatics"/>
            <person name="Doyle S."/>
        </authorList>
    </citation>
    <scope>NUCLEOTIDE SEQUENCE [LARGE SCALE GENOMIC DNA]</scope>
    <source>
        <strain evidence="4 5">NCTC11661</strain>
    </source>
</reference>
<sequence>MKMMVYFIFYCRRFLRLIFSERIIFRCSLLLFGIMSSSLWGQKSAFSFQYWYFPSSSESKEDCQQGVLNFHCKSHFNFYNFPFSERKNQLLVVVNKQGGKDKRIWSKGFDGVILEEDVYQTSEKSHPTKLKKQTSIFSYRSLGRRFSKDSSSIRIEHSEVYELIYDEKFHSNKKLEQIHTYLALKYGISLKGHSYIDSNGKVLWDGNQEKEFSHSPTGIGRDDTYGLYQKQSQNADDSFLTISKGELKTLNVQNKSELLNQSFAIWADNGKSFEKEIYQGFEILEKQWKINFMNGISHQNYYIRIEKEKLNSKSDSKSYWLFIQKQDGEYYSVQGVENGRFVDFLSVDFPREAYAIFTFGMKSVENRNEELIPEKVMPVSQVEDILHPEMILYPNPVKKNEVFTIKLPQKQDFVVRIFDQSGKLLLTGKGENTAEFSHRMMIAGMYMVVIQMNGGIEKSFKLIIHDK</sequence>
<evidence type="ECO:0000313" key="5">
    <source>
        <dbReference type="Proteomes" id="UP000255515"/>
    </source>
</evidence>
<feature type="domain" description="DUF8202" evidence="3">
    <location>
        <begin position="175"/>
        <end position="331"/>
    </location>
</feature>
<dbReference type="Proteomes" id="UP000255515">
    <property type="component" value="Unassembled WGS sequence"/>
</dbReference>
<proteinExistence type="predicted"/>
<feature type="domain" description="Secretion system C-terminal sorting" evidence="2">
    <location>
        <begin position="392"/>
        <end position="464"/>
    </location>
</feature>
<evidence type="ECO:0000259" key="2">
    <source>
        <dbReference type="Pfam" id="PF18962"/>
    </source>
</evidence>
<name>A0A380ZWU3_9FLAO</name>
<dbReference type="Pfam" id="PF18962">
    <property type="entry name" value="Por_Secre_tail"/>
    <property type="match status" value="1"/>
</dbReference>
<gene>
    <name evidence="4" type="ORF">NCTC11661_02348</name>
</gene>
<keyword evidence="1" id="KW-0732">Signal</keyword>
<organism evidence="4 5">
    <name type="scientific">Bergeyella zoohelcum</name>
    <dbReference type="NCBI Taxonomy" id="1015"/>
    <lineage>
        <taxon>Bacteria</taxon>
        <taxon>Pseudomonadati</taxon>
        <taxon>Bacteroidota</taxon>
        <taxon>Flavobacteriia</taxon>
        <taxon>Flavobacteriales</taxon>
        <taxon>Weeksellaceae</taxon>
        <taxon>Bergeyella</taxon>
    </lineage>
</organism>
<evidence type="ECO:0000259" key="3">
    <source>
        <dbReference type="Pfam" id="PF26628"/>
    </source>
</evidence>
<dbReference type="AlphaFoldDB" id="A0A380ZWU3"/>